<dbReference type="EMBL" id="QEKO01000002">
    <property type="protein sequence ID" value="PVY62210.1"/>
    <property type="molecule type" value="Genomic_DNA"/>
</dbReference>
<gene>
    <name evidence="1" type="ORF">C7440_1703</name>
</gene>
<keyword evidence="2" id="KW-1185">Reference proteome</keyword>
<comment type="caution">
    <text evidence="1">The sequence shown here is derived from an EMBL/GenBank/DDBJ whole genome shotgun (WGS) entry which is preliminary data.</text>
</comment>
<protein>
    <submittedName>
        <fullName evidence="1">Uncharacterized protein</fullName>
    </submittedName>
</protein>
<proteinExistence type="predicted"/>
<evidence type="ECO:0000313" key="1">
    <source>
        <dbReference type="EMBL" id="PVY62210.1"/>
    </source>
</evidence>
<evidence type="ECO:0000313" key="2">
    <source>
        <dbReference type="Proteomes" id="UP000246145"/>
    </source>
</evidence>
<accession>A0A2U1CMG4</accession>
<organism evidence="1 2">
    <name type="scientific">Pusillimonas noertemannii</name>
    <dbReference type="NCBI Taxonomy" id="305977"/>
    <lineage>
        <taxon>Bacteria</taxon>
        <taxon>Pseudomonadati</taxon>
        <taxon>Pseudomonadota</taxon>
        <taxon>Betaproteobacteria</taxon>
        <taxon>Burkholderiales</taxon>
        <taxon>Alcaligenaceae</taxon>
        <taxon>Pusillimonas</taxon>
    </lineage>
</organism>
<sequence>MPHIKLSLSSYQSGINKLLQLEALTASLSGPGFAPFRQLSPSLQENLASLVADLTQDARRALEHCNSQ</sequence>
<name>A0A2U1CMG4_9BURK</name>
<dbReference type="Proteomes" id="UP000246145">
    <property type="component" value="Unassembled WGS sequence"/>
</dbReference>
<reference evidence="1 2" key="1">
    <citation type="submission" date="2018-04" db="EMBL/GenBank/DDBJ databases">
        <title>Genomic Encyclopedia of Type Strains, Phase IV (KMG-IV): sequencing the most valuable type-strain genomes for metagenomic binning, comparative biology and taxonomic classification.</title>
        <authorList>
            <person name="Goeker M."/>
        </authorList>
    </citation>
    <scope>NUCLEOTIDE SEQUENCE [LARGE SCALE GENOMIC DNA]</scope>
    <source>
        <strain evidence="1 2">DSM 10065</strain>
    </source>
</reference>
<dbReference type="AlphaFoldDB" id="A0A2U1CMG4"/>